<dbReference type="InterPro" id="IPR018559">
    <property type="entry name" value="DUF2015"/>
</dbReference>
<proteinExistence type="inferred from homology"/>
<dbReference type="Pfam" id="PF09435">
    <property type="entry name" value="DUF2015"/>
    <property type="match status" value="1"/>
</dbReference>
<evidence type="ECO:0000256" key="3">
    <source>
        <dbReference type="SAM" id="Phobius"/>
    </source>
</evidence>
<evidence type="ECO:0000256" key="2">
    <source>
        <dbReference type="ARBA" id="ARBA00022729"/>
    </source>
</evidence>
<protein>
    <submittedName>
        <fullName evidence="4">Uncharacterized protein</fullName>
    </submittedName>
</protein>
<sequence length="147" mass="16913">MADGANWYDYPYSHHVKSHHVAIFVVVVIVVIFLIHFRQRIAAWHDRFRTRRRMRYARLHDNLGGFESDVENGLSSANFDLQSNIDNASDTRSGLSESAAQEIRHIMEEEHVSFDEARLRYFNMELAENGIGADGVPTDRKTVTFSS</sequence>
<comment type="similarity">
    <text evidence="1">Belongs to the UPF0357 family.</text>
</comment>
<name>A0ABP0EHN5_9ASCO</name>
<evidence type="ECO:0000256" key="1">
    <source>
        <dbReference type="ARBA" id="ARBA00008325"/>
    </source>
</evidence>
<keyword evidence="3" id="KW-0812">Transmembrane</keyword>
<reference evidence="4 5" key="1">
    <citation type="submission" date="2024-01" db="EMBL/GenBank/DDBJ databases">
        <authorList>
            <consortium name="Genoscope - CEA"/>
            <person name="William W."/>
        </authorList>
    </citation>
    <scope>NUCLEOTIDE SEQUENCE [LARGE SCALE GENOMIC DNA]</scope>
    <source>
        <strain evidence="4 5">29B2s-10</strain>
    </source>
</reference>
<dbReference type="PANTHER" id="PTHR28023:SF1">
    <property type="entry name" value="UPF0357 PROTEIN YCL012C"/>
    <property type="match status" value="1"/>
</dbReference>
<accession>A0ABP0EHN5</accession>
<keyword evidence="5" id="KW-1185">Reference proteome</keyword>
<dbReference type="EMBL" id="OZ004259">
    <property type="protein sequence ID" value="CAK7917702.1"/>
    <property type="molecule type" value="Genomic_DNA"/>
</dbReference>
<gene>
    <name evidence="4" type="ORF">CAAN4_G09824</name>
</gene>
<keyword evidence="2" id="KW-0732">Signal</keyword>
<feature type="transmembrane region" description="Helical" evidence="3">
    <location>
        <begin position="20"/>
        <end position="37"/>
    </location>
</feature>
<dbReference type="Proteomes" id="UP001497600">
    <property type="component" value="Chromosome G"/>
</dbReference>
<keyword evidence="3" id="KW-1133">Transmembrane helix</keyword>
<evidence type="ECO:0000313" key="4">
    <source>
        <dbReference type="EMBL" id="CAK7917702.1"/>
    </source>
</evidence>
<dbReference type="PANTHER" id="PTHR28023">
    <property type="entry name" value="UPF0357 PROTEIN YCL012C"/>
    <property type="match status" value="1"/>
</dbReference>
<organism evidence="4 5">
    <name type="scientific">[Candida] anglica</name>
    <dbReference type="NCBI Taxonomy" id="148631"/>
    <lineage>
        <taxon>Eukaryota</taxon>
        <taxon>Fungi</taxon>
        <taxon>Dikarya</taxon>
        <taxon>Ascomycota</taxon>
        <taxon>Saccharomycotina</taxon>
        <taxon>Pichiomycetes</taxon>
        <taxon>Debaryomycetaceae</taxon>
        <taxon>Kurtzmaniella</taxon>
    </lineage>
</organism>
<evidence type="ECO:0000313" key="5">
    <source>
        <dbReference type="Proteomes" id="UP001497600"/>
    </source>
</evidence>
<keyword evidence="3" id="KW-0472">Membrane</keyword>